<accession>W0FN39</accession>
<keyword evidence="2" id="KW-0472">Membrane</keyword>
<dbReference type="GO" id="GO:0004252">
    <property type="term" value="F:serine-type endopeptidase activity"/>
    <property type="evidence" value="ECO:0007669"/>
    <property type="project" value="InterPro"/>
</dbReference>
<dbReference type="Pfam" id="PF10502">
    <property type="entry name" value="Peptidase_S26"/>
    <property type="match status" value="1"/>
</dbReference>
<dbReference type="GO" id="GO:0016020">
    <property type="term" value="C:membrane"/>
    <property type="evidence" value="ECO:0007669"/>
    <property type="project" value="UniProtKB-SubCell"/>
</dbReference>
<dbReference type="PRINTS" id="PR00727">
    <property type="entry name" value="LEADERPTASE"/>
</dbReference>
<reference evidence="4" key="1">
    <citation type="journal article" date="2013" name="PLoS ONE">
        <title>Metagenomic insights into the carbohydrate-active enzymes carried by the microorganisms adhering to solid digesta in the rumen of cows.</title>
        <authorList>
            <person name="Wang L."/>
            <person name="Hatem A."/>
            <person name="Catalyurek U.V."/>
            <person name="Morrison M."/>
            <person name="Yu Z."/>
        </authorList>
    </citation>
    <scope>NUCLEOTIDE SEQUENCE</scope>
</reference>
<feature type="domain" description="Peptidase S26" evidence="3">
    <location>
        <begin position="40"/>
        <end position="186"/>
    </location>
</feature>
<comment type="subcellular location">
    <subcellularLocation>
        <location evidence="2">Membrane</location>
        <topology evidence="2">Single-pass type II membrane protein</topology>
    </subcellularLocation>
</comment>
<keyword evidence="2" id="KW-0645">Protease</keyword>
<proteinExistence type="inferred from homology"/>
<sequence length="199" mass="22511">MARKPKDTQALPELHEIESEMSQVRSKGRYRQALKGTFGTFIVVAALAVIIAFIFLPVLKITNGHNMEPGFQPGDYVILFKTKEVKTGEVCAFYFNNKLLMRRIIAREGDNVEIDEKGYVKVNGEILMEDAYISEHALGQCDIDFPFHVPTGQLFVLGDNRDYALDSRATNFGCIAVDEIYGKPLARIYPFNSLTWYGF</sequence>
<dbReference type="PANTHER" id="PTHR43390:SF1">
    <property type="entry name" value="CHLOROPLAST PROCESSING PEPTIDASE"/>
    <property type="match status" value="1"/>
</dbReference>
<dbReference type="GO" id="GO:0006465">
    <property type="term" value="P:signal peptide processing"/>
    <property type="evidence" value="ECO:0007669"/>
    <property type="project" value="InterPro"/>
</dbReference>
<dbReference type="PANTHER" id="PTHR43390">
    <property type="entry name" value="SIGNAL PEPTIDASE I"/>
    <property type="match status" value="1"/>
</dbReference>
<dbReference type="InterPro" id="IPR036286">
    <property type="entry name" value="LexA/Signal_pep-like_sf"/>
</dbReference>
<feature type="transmembrane region" description="Helical" evidence="2">
    <location>
        <begin position="37"/>
        <end position="59"/>
    </location>
</feature>
<keyword evidence="2" id="KW-1133">Transmembrane helix</keyword>
<keyword evidence="2" id="KW-0378">Hydrolase</keyword>
<dbReference type="InterPro" id="IPR019533">
    <property type="entry name" value="Peptidase_S26"/>
</dbReference>
<dbReference type="Gene3D" id="2.10.109.10">
    <property type="entry name" value="Umud Fragment, subunit A"/>
    <property type="match status" value="1"/>
</dbReference>
<comment type="catalytic activity">
    <reaction evidence="2">
        <text>Cleavage of hydrophobic, N-terminal signal or leader sequences from secreted and periplasmic proteins.</text>
        <dbReference type="EC" id="3.4.21.89"/>
    </reaction>
</comment>
<keyword evidence="2" id="KW-0812">Transmembrane</keyword>
<dbReference type="InterPro" id="IPR000223">
    <property type="entry name" value="Pept_S26A_signal_pept_1"/>
</dbReference>
<evidence type="ECO:0000256" key="2">
    <source>
        <dbReference type="RuleBase" id="RU362042"/>
    </source>
</evidence>
<evidence type="ECO:0000256" key="1">
    <source>
        <dbReference type="ARBA" id="ARBA00009370"/>
    </source>
</evidence>
<evidence type="ECO:0000259" key="3">
    <source>
        <dbReference type="Pfam" id="PF10502"/>
    </source>
</evidence>
<dbReference type="GO" id="GO:0009003">
    <property type="term" value="F:signal peptidase activity"/>
    <property type="evidence" value="ECO:0007669"/>
    <property type="project" value="UniProtKB-EC"/>
</dbReference>
<dbReference type="EC" id="3.4.21.89" evidence="2"/>
<protein>
    <recommendedName>
        <fullName evidence="2">Signal peptidase I</fullName>
        <ecNumber evidence="2">3.4.21.89</ecNumber>
    </recommendedName>
</protein>
<comment type="similarity">
    <text evidence="1 2">Belongs to the peptidase S26 family.</text>
</comment>
<evidence type="ECO:0000313" key="4">
    <source>
        <dbReference type="EMBL" id="AHF26328.1"/>
    </source>
</evidence>
<dbReference type="NCBIfam" id="TIGR02227">
    <property type="entry name" value="sigpep_I_bact"/>
    <property type="match status" value="1"/>
</dbReference>
<dbReference type="AlphaFoldDB" id="W0FN39"/>
<dbReference type="EMBL" id="KC246875">
    <property type="protein sequence ID" value="AHF26328.1"/>
    <property type="molecule type" value="Genomic_DNA"/>
</dbReference>
<organism evidence="4">
    <name type="scientific">uncultured bacterium Contig1588_n_1603_cl</name>
    <dbReference type="NCBI Taxonomy" id="1393463"/>
    <lineage>
        <taxon>Bacteria</taxon>
        <taxon>environmental samples</taxon>
    </lineage>
</organism>
<dbReference type="CDD" id="cd06530">
    <property type="entry name" value="S26_SPase_I"/>
    <property type="match status" value="1"/>
</dbReference>
<name>W0FN39_9BACT</name>
<dbReference type="SUPFAM" id="SSF51306">
    <property type="entry name" value="LexA/Signal peptidase"/>
    <property type="match status" value="1"/>
</dbReference>